<feature type="signal peptide" evidence="3">
    <location>
        <begin position="1"/>
        <end position="21"/>
    </location>
</feature>
<organism evidence="4 5">
    <name type="scientific">Lophiotrema nucula</name>
    <dbReference type="NCBI Taxonomy" id="690887"/>
    <lineage>
        <taxon>Eukaryota</taxon>
        <taxon>Fungi</taxon>
        <taxon>Dikarya</taxon>
        <taxon>Ascomycota</taxon>
        <taxon>Pezizomycotina</taxon>
        <taxon>Dothideomycetes</taxon>
        <taxon>Pleosporomycetidae</taxon>
        <taxon>Pleosporales</taxon>
        <taxon>Lophiotremataceae</taxon>
        <taxon>Lophiotrema</taxon>
    </lineage>
</organism>
<keyword evidence="2" id="KW-0812">Transmembrane</keyword>
<feature type="chain" id="PRO_5025676433" description="Mid2 domain-containing protein" evidence="3">
    <location>
        <begin position="22"/>
        <end position="223"/>
    </location>
</feature>
<gene>
    <name evidence="4" type="ORF">BDV96DRAFT_151113</name>
</gene>
<feature type="region of interest" description="Disordered" evidence="1">
    <location>
        <begin position="180"/>
        <end position="223"/>
    </location>
</feature>
<evidence type="ECO:0000256" key="2">
    <source>
        <dbReference type="SAM" id="Phobius"/>
    </source>
</evidence>
<keyword evidence="3" id="KW-0732">Signal</keyword>
<dbReference type="Proteomes" id="UP000799770">
    <property type="component" value="Unassembled WGS sequence"/>
</dbReference>
<feature type="transmembrane region" description="Helical" evidence="2">
    <location>
        <begin position="140"/>
        <end position="165"/>
    </location>
</feature>
<proteinExistence type="predicted"/>
<keyword evidence="5" id="KW-1185">Reference proteome</keyword>
<reference evidence="4" key="1">
    <citation type="journal article" date="2020" name="Stud. Mycol.">
        <title>101 Dothideomycetes genomes: a test case for predicting lifestyles and emergence of pathogens.</title>
        <authorList>
            <person name="Haridas S."/>
            <person name="Albert R."/>
            <person name="Binder M."/>
            <person name="Bloem J."/>
            <person name="Labutti K."/>
            <person name="Salamov A."/>
            <person name="Andreopoulos B."/>
            <person name="Baker S."/>
            <person name="Barry K."/>
            <person name="Bills G."/>
            <person name="Bluhm B."/>
            <person name="Cannon C."/>
            <person name="Castanera R."/>
            <person name="Culley D."/>
            <person name="Daum C."/>
            <person name="Ezra D."/>
            <person name="Gonzalez J."/>
            <person name="Henrissat B."/>
            <person name="Kuo A."/>
            <person name="Liang C."/>
            <person name="Lipzen A."/>
            <person name="Lutzoni F."/>
            <person name="Magnuson J."/>
            <person name="Mondo S."/>
            <person name="Nolan M."/>
            <person name="Ohm R."/>
            <person name="Pangilinan J."/>
            <person name="Park H.-J."/>
            <person name="Ramirez L."/>
            <person name="Alfaro M."/>
            <person name="Sun H."/>
            <person name="Tritt A."/>
            <person name="Yoshinaga Y."/>
            <person name="Zwiers L.-H."/>
            <person name="Turgeon B."/>
            <person name="Goodwin S."/>
            <person name="Spatafora J."/>
            <person name="Crous P."/>
            <person name="Grigoriev I."/>
        </authorList>
    </citation>
    <scope>NUCLEOTIDE SEQUENCE</scope>
    <source>
        <strain evidence="4">CBS 627.86</strain>
    </source>
</reference>
<feature type="compositionally biased region" description="Basic and acidic residues" evidence="1">
    <location>
        <begin position="200"/>
        <end position="223"/>
    </location>
</feature>
<dbReference type="EMBL" id="ML977329">
    <property type="protein sequence ID" value="KAF2113096.1"/>
    <property type="molecule type" value="Genomic_DNA"/>
</dbReference>
<accession>A0A6A5Z203</accession>
<evidence type="ECO:0000313" key="4">
    <source>
        <dbReference type="EMBL" id="KAF2113096.1"/>
    </source>
</evidence>
<feature type="region of interest" description="Disordered" evidence="1">
    <location>
        <begin position="114"/>
        <end position="137"/>
    </location>
</feature>
<protein>
    <recommendedName>
        <fullName evidence="6">Mid2 domain-containing protein</fullName>
    </recommendedName>
</protein>
<name>A0A6A5Z203_9PLEO</name>
<evidence type="ECO:0000313" key="5">
    <source>
        <dbReference type="Proteomes" id="UP000799770"/>
    </source>
</evidence>
<feature type="compositionally biased region" description="Low complexity" evidence="1">
    <location>
        <begin position="114"/>
        <end position="133"/>
    </location>
</feature>
<evidence type="ECO:0008006" key="6">
    <source>
        <dbReference type="Google" id="ProtNLM"/>
    </source>
</evidence>
<sequence>MTSNFHFFILLVISLVPFCSAEDCKAGLDYCGWNLLQRSNYSDRIEAALLAKNQPTTVQQVDSSIFFCWQGGDIEFQVYCGNNNCQNGGTDRSDYCYPFSMTRTSEAGATSITSTVKSSSSAGGSAATSSRGSSSKHETAVGIGIGVGVGVGGTIIVIAVVAFVLRRRFNRIAEDTRLHTDTRNGSAKEMNGAGGASELLAREEPYELGHGHEQRPAELEEVK</sequence>
<evidence type="ECO:0000256" key="1">
    <source>
        <dbReference type="SAM" id="MobiDB-lite"/>
    </source>
</evidence>
<keyword evidence="2" id="KW-1133">Transmembrane helix</keyword>
<dbReference type="OrthoDB" id="3778167at2759"/>
<keyword evidence="2" id="KW-0472">Membrane</keyword>
<evidence type="ECO:0000256" key="3">
    <source>
        <dbReference type="SAM" id="SignalP"/>
    </source>
</evidence>
<dbReference type="AlphaFoldDB" id="A0A6A5Z203"/>